<proteinExistence type="predicted"/>
<name>A0A975S7X6_9MICC</name>
<dbReference type="KEGG" id="asun:KG104_06975"/>
<dbReference type="Pfam" id="PF06304">
    <property type="entry name" value="DUF1048"/>
    <property type="match status" value="1"/>
</dbReference>
<keyword evidence="2" id="KW-1185">Reference proteome</keyword>
<dbReference type="AlphaFoldDB" id="A0A975S7X6"/>
<dbReference type="Proteomes" id="UP000680588">
    <property type="component" value="Chromosome"/>
</dbReference>
<organism evidence="1 2">
    <name type="scientific">Arthrobacter sunyaminii</name>
    <dbReference type="NCBI Taxonomy" id="2816859"/>
    <lineage>
        <taxon>Bacteria</taxon>
        <taxon>Bacillati</taxon>
        <taxon>Actinomycetota</taxon>
        <taxon>Actinomycetes</taxon>
        <taxon>Micrococcales</taxon>
        <taxon>Micrococcaceae</taxon>
        <taxon>Arthrobacter</taxon>
    </lineage>
</organism>
<dbReference type="EMBL" id="CP076456">
    <property type="protein sequence ID" value="QWQ37468.1"/>
    <property type="molecule type" value="Genomic_DNA"/>
</dbReference>
<dbReference type="Gene3D" id="1.10.1900.10">
    <property type="entry name" value="c-terminal domain of poly(a) binding protein"/>
    <property type="match status" value="1"/>
</dbReference>
<evidence type="ECO:0000313" key="2">
    <source>
        <dbReference type="Proteomes" id="UP000680588"/>
    </source>
</evidence>
<protein>
    <submittedName>
        <fullName evidence="1">DUF1048 domain-containing protein</fullName>
    </submittedName>
</protein>
<gene>
    <name evidence="1" type="ORF">KG104_06975</name>
</gene>
<dbReference type="SUPFAM" id="SSF158560">
    <property type="entry name" value="BH3980-like"/>
    <property type="match status" value="1"/>
</dbReference>
<reference evidence="1" key="1">
    <citation type="submission" date="2021-06" db="EMBL/GenBank/DDBJ databases">
        <title>Novel species in genus Arthrobacter.</title>
        <authorList>
            <person name="Zhang G."/>
        </authorList>
    </citation>
    <scope>NUCLEOTIDE SEQUENCE</scope>
    <source>
        <strain evidence="1">Zg-ZUI122</strain>
    </source>
</reference>
<dbReference type="RefSeq" id="WP_207346552.1">
    <property type="nucleotide sequence ID" value="NZ_CP076456.1"/>
</dbReference>
<sequence>MAAKWIEKVTGPFEDKKRWRQYKARKDRLPPGYRKAIDGLERYPMYAGPIARGDVFLQMLEDLADLIERAAVDETPIRDIVGEDPAEFAEAFLQNYADGQWINKERLCLNNTIKEAAGET</sequence>
<accession>A0A975S7X6</accession>
<dbReference type="InterPro" id="IPR008316">
    <property type="entry name" value="UCP029876"/>
</dbReference>
<evidence type="ECO:0000313" key="1">
    <source>
        <dbReference type="EMBL" id="QWQ37468.1"/>
    </source>
</evidence>